<dbReference type="Proteomes" id="UP000007796">
    <property type="component" value="Unassembled WGS sequence"/>
</dbReference>
<dbReference type="eggNOG" id="KOG1192">
    <property type="taxonomic scope" value="Eukaryota"/>
</dbReference>
<keyword evidence="5" id="KW-1185">Reference proteome</keyword>
<keyword evidence="1" id="KW-0328">Glycosyltransferase</keyword>
<dbReference type="RefSeq" id="XP_014169642.1">
    <property type="nucleotide sequence ID" value="XM_014314167.1"/>
</dbReference>
<evidence type="ECO:0000256" key="1">
    <source>
        <dbReference type="ARBA" id="ARBA00022676"/>
    </source>
</evidence>
<gene>
    <name evidence="4" type="ORF">CMQ_7162</name>
</gene>
<dbReference type="Gene3D" id="3.40.50.2000">
    <property type="entry name" value="Glycogen Phosphorylase B"/>
    <property type="match status" value="1"/>
</dbReference>
<dbReference type="AlphaFoldDB" id="F0XNN0"/>
<evidence type="ECO:0000256" key="3">
    <source>
        <dbReference type="SAM" id="Phobius"/>
    </source>
</evidence>
<organism evidence="5">
    <name type="scientific">Grosmannia clavigera (strain kw1407 / UAMH 11150)</name>
    <name type="common">Blue stain fungus</name>
    <name type="synonym">Graphiocladiella clavigera</name>
    <dbReference type="NCBI Taxonomy" id="655863"/>
    <lineage>
        <taxon>Eukaryota</taxon>
        <taxon>Fungi</taxon>
        <taxon>Dikarya</taxon>
        <taxon>Ascomycota</taxon>
        <taxon>Pezizomycotina</taxon>
        <taxon>Sordariomycetes</taxon>
        <taxon>Sordariomycetidae</taxon>
        <taxon>Ophiostomatales</taxon>
        <taxon>Ophiostomataceae</taxon>
        <taxon>Leptographium</taxon>
    </lineage>
</organism>
<dbReference type="Pfam" id="PF00201">
    <property type="entry name" value="UDPGT"/>
    <property type="match status" value="1"/>
</dbReference>
<dbReference type="PANTHER" id="PTHR48043:SF145">
    <property type="entry name" value="FI06409P-RELATED"/>
    <property type="match status" value="1"/>
</dbReference>
<dbReference type="STRING" id="655863.F0XNN0"/>
<evidence type="ECO:0000256" key="2">
    <source>
        <dbReference type="ARBA" id="ARBA00022679"/>
    </source>
</evidence>
<feature type="transmembrane region" description="Helical" evidence="3">
    <location>
        <begin position="225"/>
        <end position="245"/>
    </location>
</feature>
<dbReference type="EMBL" id="GL629801">
    <property type="protein sequence ID" value="EFX00160.1"/>
    <property type="molecule type" value="Genomic_DNA"/>
</dbReference>
<evidence type="ECO:0000313" key="5">
    <source>
        <dbReference type="Proteomes" id="UP000007796"/>
    </source>
</evidence>
<accession>F0XNN0</accession>
<dbReference type="OrthoDB" id="5835829at2759"/>
<proteinExistence type="predicted"/>
<sequence length="281" mass="30417">MTPSDSEPTNSALLPGPDSLPARRILAVVTTGGFTHAATCPPRSANPAPDLILADFFAEAAAKDMMVQFGIPVARAILNHPHCRLYLTHGGGSSANEAFFHGTPVLTLGFFFDQLCYSARLAAAGVGLQLNKTDFSSQEICDKVGLIFNDVVDVDGNSHSAITRNMERMRLIARVASHRKHLAADLIEEVLYDTELRVDVNGHQLRPMHLQMADSRMSVWRAKNWDLWLLGGCAVVLPLGLVFAIDGVRARKGDVHSGLMATCLGRSDSVGMTLFARKPTV</sequence>
<reference evidence="4 5" key="1">
    <citation type="journal article" date="2011" name="Proc. Natl. Acad. Sci. U.S.A.">
        <title>Genome and transcriptome analyses of the mountain pine beetle-fungal symbiont Grosmannia clavigera, a lodgepole pine pathogen.</title>
        <authorList>
            <person name="DiGuistini S."/>
            <person name="Wang Y."/>
            <person name="Liao N.Y."/>
            <person name="Taylor G."/>
            <person name="Tanguay P."/>
            <person name="Feau N."/>
            <person name="Henrissat B."/>
            <person name="Chan S.K."/>
            <person name="Hesse-Orce U."/>
            <person name="Alamouti S.M."/>
            <person name="Tsui C.K.M."/>
            <person name="Docking R.T."/>
            <person name="Levasseur A."/>
            <person name="Haridas S."/>
            <person name="Robertson G."/>
            <person name="Birol I."/>
            <person name="Holt R.A."/>
            <person name="Marra M.A."/>
            <person name="Hamelin R.C."/>
            <person name="Hirst M."/>
            <person name="Jones S.J.M."/>
            <person name="Bohlmann J."/>
            <person name="Breuil C."/>
        </authorList>
    </citation>
    <scope>NUCLEOTIDE SEQUENCE [LARGE SCALE GENOMIC DNA]</scope>
    <source>
        <strain evidence="5">kw1407 / UAMH 11150</strain>
    </source>
</reference>
<evidence type="ECO:0000313" key="4">
    <source>
        <dbReference type="EMBL" id="EFX00160.1"/>
    </source>
</evidence>
<dbReference type="GeneID" id="25980676"/>
<dbReference type="HOGENOM" id="CLU_990631_0_0_1"/>
<keyword evidence="3" id="KW-0812">Transmembrane</keyword>
<protein>
    <submittedName>
        <fullName evidence="4">Udp-glucosyl transferase family protein</fullName>
    </submittedName>
</protein>
<dbReference type="InterPro" id="IPR002213">
    <property type="entry name" value="UDP_glucos_trans"/>
</dbReference>
<dbReference type="PANTHER" id="PTHR48043">
    <property type="entry name" value="EG:EG0003.4 PROTEIN-RELATED"/>
    <property type="match status" value="1"/>
</dbReference>
<keyword evidence="3" id="KW-0472">Membrane</keyword>
<name>F0XNN0_GROCL</name>
<dbReference type="SUPFAM" id="SSF53756">
    <property type="entry name" value="UDP-Glycosyltransferase/glycogen phosphorylase"/>
    <property type="match status" value="1"/>
</dbReference>
<dbReference type="GO" id="GO:0008194">
    <property type="term" value="F:UDP-glycosyltransferase activity"/>
    <property type="evidence" value="ECO:0007669"/>
    <property type="project" value="InterPro"/>
</dbReference>
<keyword evidence="2 4" id="KW-0808">Transferase</keyword>
<dbReference type="InterPro" id="IPR050271">
    <property type="entry name" value="UDP-glycosyltransferase"/>
</dbReference>
<dbReference type="InParanoid" id="F0XNN0"/>
<keyword evidence="3" id="KW-1133">Transmembrane helix</keyword>